<feature type="compositionally biased region" description="Polar residues" evidence="1">
    <location>
        <begin position="91"/>
        <end position="108"/>
    </location>
</feature>
<dbReference type="RefSeq" id="WP_106524416.1">
    <property type="nucleotide sequence ID" value="NZ_PYGD01000009.1"/>
</dbReference>
<dbReference type="AlphaFoldDB" id="A0A2P8CYM8"/>
<evidence type="ECO:0000313" key="2">
    <source>
        <dbReference type="EMBL" id="PSK90071.1"/>
    </source>
</evidence>
<feature type="compositionally biased region" description="Low complexity" evidence="1">
    <location>
        <begin position="250"/>
        <end position="300"/>
    </location>
</feature>
<feature type="compositionally biased region" description="Polar residues" evidence="1">
    <location>
        <begin position="213"/>
        <end position="224"/>
    </location>
</feature>
<gene>
    <name evidence="2" type="ORF">B0I18_10977</name>
</gene>
<dbReference type="OrthoDB" id="680543at2"/>
<feature type="region of interest" description="Disordered" evidence="1">
    <location>
        <begin position="91"/>
        <end position="224"/>
    </location>
</feature>
<name>A0A2P8CYM8_9BACT</name>
<sequence length="676" mass="72523">MDPNKDFIHIDDVFKNLRNGEEREGSGAWLNMKGLLDAEMPVGGVVSGGRSVRRYIIPAVALLLLGGGAAYWKVTGDKKADAVLTEATQPAGTLNTSTGGNNPYSGNSKNDRATTLAATTPATHSGKAKATHGGQQQAGPGTQTGGAASQATGRSHAGGTPAASATHATAGTAARKNGAVADNRDQTASRNKTRQAKPTHQTVASHTGAPAGNNGSNTPASGNQANTIAAVKPTVVKQQQVLETIKHQDNNTNNSNNSNNNNNNNTSTALASATGDKGATAAGDNTNTTNSAGNTNNSATPWTWKTKAIVNNKKIVQSPDGNYYKEQRDTFKRIDLVERYVYPHGKAARNTAPKLITDTVAVTRIENIRYVPLTKIDIAELKKLNVNITVRELVPLAKLRAGTVAREHVNLVPLSNYKVASRSVDPSSFNKLIQNTAGGVAGYFDGSRNFYAAVMVGGNGSFGNPGAFGMQIGVAGLLALSERWTLVAELKYMNHYFSNYNLQDQSVSYEVSKTQNGAGWLFSGKELVNTSSYKVNSYGSIHMPVTMSYNLGRVSVFGGLDLAYAFPISWEKRTSTNTNFVESQVDQDKNPYQNKFGQLDEVHDFGSRFGLGYAMGMSYDFSRKLSVDARMTQILFDNAKGGTEGINKLFRQPSLQLSLGYYFGRKEKVVYIMDRR</sequence>
<reference evidence="2 3" key="1">
    <citation type="submission" date="2018-03" db="EMBL/GenBank/DDBJ databases">
        <title>Genomic Encyclopedia of Type Strains, Phase III (KMG-III): the genomes of soil and plant-associated and newly described type strains.</title>
        <authorList>
            <person name="Whitman W."/>
        </authorList>
    </citation>
    <scope>NUCLEOTIDE SEQUENCE [LARGE SCALE GENOMIC DNA]</scope>
    <source>
        <strain evidence="2 3">CGMCC 1.12700</strain>
    </source>
</reference>
<protein>
    <submittedName>
        <fullName evidence="2">Outer membrane protein with beta-barrel domain</fullName>
    </submittedName>
</protein>
<organism evidence="2 3">
    <name type="scientific">Taibaiella chishuiensis</name>
    <dbReference type="NCBI Taxonomy" id="1434707"/>
    <lineage>
        <taxon>Bacteria</taxon>
        <taxon>Pseudomonadati</taxon>
        <taxon>Bacteroidota</taxon>
        <taxon>Chitinophagia</taxon>
        <taxon>Chitinophagales</taxon>
        <taxon>Chitinophagaceae</taxon>
        <taxon>Taibaiella</taxon>
    </lineage>
</organism>
<feature type="compositionally biased region" description="Low complexity" evidence="1">
    <location>
        <begin position="113"/>
        <end position="123"/>
    </location>
</feature>
<accession>A0A2P8CYM8</accession>
<proteinExistence type="predicted"/>
<evidence type="ECO:0000313" key="3">
    <source>
        <dbReference type="Proteomes" id="UP000240572"/>
    </source>
</evidence>
<evidence type="ECO:0000256" key="1">
    <source>
        <dbReference type="SAM" id="MobiDB-lite"/>
    </source>
</evidence>
<keyword evidence="3" id="KW-1185">Reference proteome</keyword>
<feature type="compositionally biased region" description="Low complexity" evidence="1">
    <location>
        <begin position="131"/>
        <end position="174"/>
    </location>
</feature>
<feature type="region of interest" description="Disordered" evidence="1">
    <location>
        <begin position="246"/>
        <end position="300"/>
    </location>
</feature>
<dbReference type="Proteomes" id="UP000240572">
    <property type="component" value="Unassembled WGS sequence"/>
</dbReference>
<comment type="caution">
    <text evidence="2">The sequence shown here is derived from an EMBL/GenBank/DDBJ whole genome shotgun (WGS) entry which is preliminary data.</text>
</comment>
<dbReference type="EMBL" id="PYGD01000009">
    <property type="protein sequence ID" value="PSK90071.1"/>
    <property type="molecule type" value="Genomic_DNA"/>
</dbReference>